<dbReference type="SUPFAM" id="SSF81301">
    <property type="entry name" value="Nucleotidyltransferase"/>
    <property type="match status" value="1"/>
</dbReference>
<keyword evidence="7" id="KW-0460">Magnesium</keyword>
<evidence type="ECO:0000313" key="13">
    <source>
        <dbReference type="EMBL" id="KOA84237.1"/>
    </source>
</evidence>
<name>A0A9Q1UWZ0_CLOBO</name>
<dbReference type="InterPro" id="IPR032810">
    <property type="entry name" value="CCA-adding_enz_C"/>
</dbReference>
<evidence type="ECO:0000259" key="10">
    <source>
        <dbReference type="Pfam" id="PF01743"/>
    </source>
</evidence>
<keyword evidence="8 9" id="KW-0694">RNA-binding</keyword>
<dbReference type="PANTHER" id="PTHR46173">
    <property type="entry name" value="CCA TRNA NUCLEOTIDYLTRANSFERASE 1, MITOCHONDRIAL"/>
    <property type="match status" value="1"/>
</dbReference>
<evidence type="ECO:0000259" key="11">
    <source>
        <dbReference type="Pfam" id="PF12627"/>
    </source>
</evidence>
<evidence type="ECO:0000259" key="12">
    <source>
        <dbReference type="Pfam" id="PF13735"/>
    </source>
</evidence>
<dbReference type="GO" id="GO:0008033">
    <property type="term" value="P:tRNA processing"/>
    <property type="evidence" value="ECO:0007669"/>
    <property type="project" value="UniProtKB-KW"/>
</dbReference>
<comment type="cofactor">
    <cofactor evidence="1">
        <name>Mg(2+)</name>
        <dbReference type="ChEBI" id="CHEBI:18420"/>
    </cofactor>
</comment>
<evidence type="ECO:0000256" key="7">
    <source>
        <dbReference type="ARBA" id="ARBA00022842"/>
    </source>
</evidence>
<dbReference type="Pfam" id="PF12627">
    <property type="entry name" value="PolyA_pol_RNAbd"/>
    <property type="match status" value="1"/>
</dbReference>
<evidence type="ECO:0000256" key="6">
    <source>
        <dbReference type="ARBA" id="ARBA00022741"/>
    </source>
</evidence>
<comment type="caution">
    <text evidence="13">The sequence shown here is derived from an EMBL/GenBank/DDBJ whole genome shotgun (WGS) entry which is preliminary data.</text>
</comment>
<dbReference type="InterPro" id="IPR032828">
    <property type="entry name" value="PolyA_RNA-bd"/>
</dbReference>
<dbReference type="AlphaFoldDB" id="A0A9Q1UWZ0"/>
<dbReference type="Pfam" id="PF01743">
    <property type="entry name" value="PolyA_pol"/>
    <property type="match status" value="1"/>
</dbReference>
<reference evidence="13 14" key="1">
    <citation type="submission" date="2015-07" db="EMBL/GenBank/DDBJ databases">
        <title>Draft genome sequences of 17 French Clostridium botulinum group III.</title>
        <authorList>
            <person name="Woudstra C."/>
            <person name="Le Marechal C."/>
            <person name="Souillard R."/>
            <person name="Bayon-Auboyer M.-H."/>
            <person name="Dessouter D."/>
            <person name="Fach P."/>
        </authorList>
    </citation>
    <scope>NUCLEOTIDE SEQUENCE [LARGE SCALE GENOMIC DNA]</scope>
    <source>
        <strain evidence="13 14">12LNRI-CD</strain>
    </source>
</reference>
<gene>
    <name evidence="13" type="ORF">ADU74_11465</name>
</gene>
<keyword evidence="5" id="KW-0479">Metal-binding</keyword>
<proteinExistence type="inferred from homology"/>
<evidence type="ECO:0000256" key="3">
    <source>
        <dbReference type="ARBA" id="ARBA00022694"/>
    </source>
</evidence>
<dbReference type="SUPFAM" id="SSF81891">
    <property type="entry name" value="Poly A polymerase C-terminal region-like"/>
    <property type="match status" value="1"/>
</dbReference>
<dbReference type="RefSeq" id="WP_019278496.1">
    <property type="nucleotide sequence ID" value="NZ_LGVP01000048.1"/>
</dbReference>
<dbReference type="GO" id="GO:0000049">
    <property type="term" value="F:tRNA binding"/>
    <property type="evidence" value="ECO:0007669"/>
    <property type="project" value="TreeGrafter"/>
</dbReference>
<evidence type="ECO:0000256" key="1">
    <source>
        <dbReference type="ARBA" id="ARBA00001946"/>
    </source>
</evidence>
<dbReference type="Gene3D" id="1.10.3090.10">
    <property type="entry name" value="cca-adding enzyme, domain 2"/>
    <property type="match status" value="1"/>
</dbReference>
<dbReference type="InterPro" id="IPR043519">
    <property type="entry name" value="NT_sf"/>
</dbReference>
<evidence type="ECO:0000256" key="5">
    <source>
        <dbReference type="ARBA" id="ARBA00022723"/>
    </source>
</evidence>
<dbReference type="Proteomes" id="UP000037540">
    <property type="component" value="Unassembled WGS sequence"/>
</dbReference>
<sequence length="444" mass="51469">MDNNMEIKMPKCVGYIIHKLQEFNYEAYIVGGCVRDSLLKKTPNDWDITTSALPNKVVDIFQNLGYKIIPTGLKHGTVTIVINNEHYEVTTYRIDGEYEDNRHPKKVEFTRNLKEDLSRRDFTINSMAYNDKDGLVDYFNSKNDLESGIVKSVGDPMKRFSEDALRILRAYRFAAQLGFVIEDETLSATMQVKDNLKSISIERIRDEIDKMLLANSSIFFELSKFGVLEVILPELYQCFNVEQNNPYHVKNVFNHIINATLNIEPKLHLKLTMLLHDICKPQCKTTDEKGIDHFYNHAELSSNKSKEILKRMKYDNNTIDKVSTLVKYHDREIGSNKSIRKLLSLIGEDNFRDLLKVKEADIKAQNLKYYDERHNKLIEIEHKLNDIISKNQCFSLKDLKVNGRDLIELGYTGKEIGHILNDLLEKVLENPDLNNKDTLIGMIR</sequence>
<keyword evidence="3" id="KW-0819">tRNA processing</keyword>
<keyword evidence="4 13" id="KW-0548">Nucleotidyltransferase</keyword>
<evidence type="ECO:0000256" key="4">
    <source>
        <dbReference type="ARBA" id="ARBA00022695"/>
    </source>
</evidence>
<feature type="domain" description="tRNA nucleotidyltransferase/poly(A) polymerase RNA and SrmB- binding" evidence="11">
    <location>
        <begin position="178"/>
        <end position="235"/>
    </location>
</feature>
<dbReference type="EMBL" id="LGVR01000070">
    <property type="protein sequence ID" value="KOA84237.1"/>
    <property type="molecule type" value="Genomic_DNA"/>
</dbReference>
<protein>
    <submittedName>
        <fullName evidence="13">Polynucleotide adenylyltransferase</fullName>
    </submittedName>
</protein>
<feature type="domain" description="Poly A polymerase head" evidence="10">
    <location>
        <begin position="27"/>
        <end position="150"/>
    </location>
</feature>
<dbReference type="PANTHER" id="PTHR46173:SF1">
    <property type="entry name" value="CCA TRNA NUCLEOTIDYLTRANSFERASE 1, MITOCHONDRIAL"/>
    <property type="match status" value="1"/>
</dbReference>
<evidence type="ECO:0000313" key="14">
    <source>
        <dbReference type="Proteomes" id="UP000037540"/>
    </source>
</evidence>
<accession>A0A9Q1UWZ0</accession>
<dbReference type="Pfam" id="PF13735">
    <property type="entry name" value="tRNA_NucTran2_2"/>
    <property type="match status" value="1"/>
</dbReference>
<dbReference type="GO" id="GO:0046872">
    <property type="term" value="F:metal ion binding"/>
    <property type="evidence" value="ECO:0007669"/>
    <property type="project" value="UniProtKB-KW"/>
</dbReference>
<dbReference type="GO" id="GO:0016779">
    <property type="term" value="F:nucleotidyltransferase activity"/>
    <property type="evidence" value="ECO:0007669"/>
    <property type="project" value="UniProtKB-KW"/>
</dbReference>
<dbReference type="CDD" id="cd05398">
    <property type="entry name" value="NT_ClassII-CCAase"/>
    <property type="match status" value="1"/>
</dbReference>
<evidence type="ECO:0000256" key="2">
    <source>
        <dbReference type="ARBA" id="ARBA00022679"/>
    </source>
</evidence>
<dbReference type="InterPro" id="IPR002646">
    <property type="entry name" value="PolA_pol_head_dom"/>
</dbReference>
<keyword evidence="2 9" id="KW-0808">Transferase</keyword>
<feature type="domain" description="CCA-adding enzyme C-terminal" evidence="12">
    <location>
        <begin position="287"/>
        <end position="440"/>
    </location>
</feature>
<dbReference type="InterPro" id="IPR050264">
    <property type="entry name" value="Bact_CCA-adding_enz_type3_sf"/>
</dbReference>
<keyword evidence="6" id="KW-0547">Nucleotide-binding</keyword>
<evidence type="ECO:0000256" key="9">
    <source>
        <dbReference type="RuleBase" id="RU003953"/>
    </source>
</evidence>
<evidence type="ECO:0000256" key="8">
    <source>
        <dbReference type="ARBA" id="ARBA00022884"/>
    </source>
</evidence>
<organism evidence="13 14">
    <name type="scientific">Clostridium botulinum</name>
    <dbReference type="NCBI Taxonomy" id="1491"/>
    <lineage>
        <taxon>Bacteria</taxon>
        <taxon>Bacillati</taxon>
        <taxon>Bacillota</taxon>
        <taxon>Clostridia</taxon>
        <taxon>Eubacteriales</taxon>
        <taxon>Clostridiaceae</taxon>
        <taxon>Clostridium</taxon>
    </lineage>
</organism>
<dbReference type="GO" id="GO:0000166">
    <property type="term" value="F:nucleotide binding"/>
    <property type="evidence" value="ECO:0007669"/>
    <property type="project" value="UniProtKB-KW"/>
</dbReference>
<comment type="similarity">
    <text evidence="9">Belongs to the tRNA nucleotidyltransferase/poly(A) polymerase family.</text>
</comment>
<dbReference type="Gene3D" id="1.10.246.80">
    <property type="match status" value="1"/>
</dbReference>
<dbReference type="Gene3D" id="3.30.460.10">
    <property type="entry name" value="Beta Polymerase, domain 2"/>
    <property type="match status" value="1"/>
</dbReference>